<reference evidence="6 7" key="1">
    <citation type="journal article" date="2018" name="Mol. Ecol.">
        <title>The obligate alkalophilic soda-lake fungus Sodiomyces alkalinus has shifted to a protein diet.</title>
        <authorList>
            <person name="Grum-Grzhimaylo A.A."/>
            <person name="Falkoski D.L."/>
            <person name="van den Heuvel J."/>
            <person name="Valero-Jimenez C.A."/>
            <person name="Min B."/>
            <person name="Choi I.G."/>
            <person name="Lipzen A."/>
            <person name="Daum C.G."/>
            <person name="Aanen D.K."/>
            <person name="Tsang A."/>
            <person name="Henrissat B."/>
            <person name="Bilanenko E.N."/>
            <person name="de Vries R.P."/>
            <person name="van Kan J.A.L."/>
            <person name="Grigoriev I.V."/>
            <person name="Debets A.J.M."/>
        </authorList>
    </citation>
    <scope>NUCLEOTIDE SEQUENCE [LARGE SCALE GENOMIC DNA]</scope>
    <source>
        <strain evidence="6 7">F11</strain>
    </source>
</reference>
<dbReference type="PANTHER" id="PTHR32046">
    <property type="entry name" value="G DOMAIN-CONTAINING PROTEIN"/>
    <property type="match status" value="1"/>
</dbReference>
<sequence>MAEERRRPALGRVATLGDLYDARRDDFLPLNLICGEVPPSAVDSHPNPSRETHFSETDTYTERFNHMKVDPELAASMLANMVKATGAGAYLTTKGYQGMSAMTTLYHTVTICETRLLLNSPDLAAVLDTDKLQNDTATHVLVGITWGAQTILASFLDGNEINGAPDTQQGDVQPVAPANTTFTIYSDFLPDHDGVTLASRASACDILQANMDRFTTSSQGKGRPIMLNLLPIPLLRYMMPGNIPQRTVPKVGNPATLSDCIRLFDDWATTIRTLEDTCEGLHLSTSGNHNTAAKQKLGFALATQNEFHKRFVKALSECRSGVASAEAFSALLPEFACDKAIFETLFVELGGFLVKKEVADDAVRHEEEVFVFLYDETSGHNADAWDKNAGFVVDLLSPHQPQAVVMACDCTGEIPALHTPRVSHYWRGKLVTADVLSNQDELEDKCLAQYDPDQLDSTEAPPPRDRRPVQIKCPGRRCKNSDPQDWWCSTCDQRLEYADSFIYCSCGRVPPRAFKFKCTSEEHGRNFLKYPPSMLDRHLRNLQEYKELNILILGETGVGKSTFINAFINYLLFDSLDEAIADEEFSYLIPCSFSMQCVDPDDEDAGFIQKDIKVGGDEDHNEKDGSDGQSATQGSKVYRTAIGNQVLRLIDTPGIGDTRGVEQDQKNMENILATVGHHDNIHCILVLLKPNMSRLTLMFRFCVNELLTHLHKDAARNLVFGFTNTRQTNYMPGDSYKPLQTLIRSHKSIDIKLGREAVFCFDSESFRCLAALREAGIEMDNIDDFRSSWDRSVQEARRLIARFDSLKPHATRNTLSINSVRQIVIGLTKPMADISSSIESTIRLAKDQLEDLQDVQCRGETLRSKLHFKKVDIQVTQLDLPRTVCRNTDCVEYRNIGNGELRPVYRSLCHNPCYLSGVALEVVGDSRLANCAAIDRLTQMCRRCSHHWQEHLHFLWEQQEVIVEQKDASVEAQLQANVSDVELKRHAIETINQKIEETKQERQTLQDASIRLGLFLKANSIAPYNDDMLAYLDELIKEQRQTVAKAKSDHLPGASQSEARLDSLARMRAEYEQRIRVLEQGMTSDGTTTVPDETDIPDLLDQLYSLEGWGDTLRQINTVATAAGATAYQETNW</sequence>
<feature type="coiled-coil region" evidence="1">
    <location>
        <begin position="1054"/>
        <end position="1081"/>
    </location>
</feature>
<feature type="region of interest" description="Disordered" evidence="2">
    <location>
        <begin position="615"/>
        <end position="634"/>
    </location>
</feature>
<evidence type="ECO:0000256" key="2">
    <source>
        <dbReference type="SAM" id="MobiDB-lite"/>
    </source>
</evidence>
<dbReference type="InterPro" id="IPR027417">
    <property type="entry name" value="P-loop_NTPase"/>
</dbReference>
<dbReference type="STRING" id="1314773.A0A3N2PPM7"/>
<evidence type="ECO:0000259" key="4">
    <source>
        <dbReference type="Pfam" id="PF24676"/>
    </source>
</evidence>
<dbReference type="RefSeq" id="XP_028464196.1">
    <property type="nucleotide sequence ID" value="XM_028608331.1"/>
</dbReference>
<feature type="domain" description="SNTX MACPF/CDC-like" evidence="3">
    <location>
        <begin position="6"/>
        <end position="152"/>
    </location>
</feature>
<protein>
    <submittedName>
        <fullName evidence="6">Uncharacterized protein</fullName>
    </submittedName>
</protein>
<feature type="domain" description="DUF7656" evidence="4">
    <location>
        <begin position="364"/>
        <end position="439"/>
    </location>
</feature>
<gene>
    <name evidence="6" type="ORF">SODALDRAFT_282232</name>
</gene>
<feature type="domain" description="DUF8206" evidence="5">
    <location>
        <begin position="877"/>
        <end position="956"/>
    </location>
</feature>
<dbReference type="PANTHER" id="PTHR32046:SF11">
    <property type="entry name" value="IMMUNE-ASSOCIATED NUCLEOTIDE-BINDING PROTEIN 10-LIKE"/>
    <property type="match status" value="1"/>
</dbReference>
<feature type="compositionally biased region" description="Basic and acidic residues" evidence="2">
    <location>
        <begin position="615"/>
        <end position="626"/>
    </location>
</feature>
<dbReference type="Pfam" id="PF24676">
    <property type="entry name" value="DUF7656"/>
    <property type="match status" value="1"/>
</dbReference>
<dbReference type="Gene3D" id="3.40.50.300">
    <property type="entry name" value="P-loop containing nucleotide triphosphate hydrolases"/>
    <property type="match status" value="1"/>
</dbReference>
<accession>A0A3N2PPM7</accession>
<dbReference type="GeneID" id="39576809"/>
<dbReference type="Proteomes" id="UP000272025">
    <property type="component" value="Unassembled WGS sequence"/>
</dbReference>
<dbReference type="InterPro" id="IPR056072">
    <property type="entry name" value="SNTX_MACPF/CDC-like_dom"/>
</dbReference>
<dbReference type="InterPro" id="IPR058519">
    <property type="entry name" value="DUF8206"/>
</dbReference>
<dbReference type="PROSITE" id="PS00675">
    <property type="entry name" value="SIGMA54_INTERACT_1"/>
    <property type="match status" value="1"/>
</dbReference>
<organism evidence="6 7">
    <name type="scientific">Sodiomyces alkalinus (strain CBS 110278 / VKM F-3762 / F11)</name>
    <name type="common">Alkaliphilic filamentous fungus</name>
    <dbReference type="NCBI Taxonomy" id="1314773"/>
    <lineage>
        <taxon>Eukaryota</taxon>
        <taxon>Fungi</taxon>
        <taxon>Dikarya</taxon>
        <taxon>Ascomycota</taxon>
        <taxon>Pezizomycotina</taxon>
        <taxon>Sordariomycetes</taxon>
        <taxon>Hypocreomycetidae</taxon>
        <taxon>Glomerellales</taxon>
        <taxon>Plectosphaerellaceae</taxon>
        <taxon>Sodiomyces</taxon>
    </lineage>
</organism>
<dbReference type="Pfam" id="PF24674">
    <property type="entry name" value="MACPF_SNTX"/>
    <property type="match status" value="1"/>
</dbReference>
<dbReference type="OrthoDB" id="8954335at2759"/>
<feature type="coiled-coil region" evidence="1">
    <location>
        <begin position="981"/>
        <end position="1008"/>
    </location>
</feature>
<dbReference type="SUPFAM" id="SSF52540">
    <property type="entry name" value="P-loop containing nucleoside triphosphate hydrolases"/>
    <property type="match status" value="1"/>
</dbReference>
<feature type="non-terminal residue" evidence="6">
    <location>
        <position position="1133"/>
    </location>
</feature>
<evidence type="ECO:0000256" key="1">
    <source>
        <dbReference type="SAM" id="Coils"/>
    </source>
</evidence>
<dbReference type="AlphaFoldDB" id="A0A3N2PPM7"/>
<dbReference type="InterPro" id="IPR025662">
    <property type="entry name" value="Sigma_54_int_dom_ATP-bd_1"/>
</dbReference>
<dbReference type="Pfam" id="PF26633">
    <property type="entry name" value="DUF8206"/>
    <property type="match status" value="1"/>
</dbReference>
<dbReference type="EMBL" id="ML119059">
    <property type="protein sequence ID" value="ROT36390.1"/>
    <property type="molecule type" value="Genomic_DNA"/>
</dbReference>
<keyword evidence="1" id="KW-0175">Coiled coil</keyword>
<evidence type="ECO:0000259" key="3">
    <source>
        <dbReference type="Pfam" id="PF24674"/>
    </source>
</evidence>
<keyword evidence="7" id="KW-1185">Reference proteome</keyword>
<evidence type="ECO:0000313" key="6">
    <source>
        <dbReference type="EMBL" id="ROT36390.1"/>
    </source>
</evidence>
<name>A0A3N2PPM7_SODAK</name>
<evidence type="ECO:0000259" key="5">
    <source>
        <dbReference type="Pfam" id="PF26633"/>
    </source>
</evidence>
<dbReference type="InterPro" id="IPR056073">
    <property type="entry name" value="DUF7656"/>
</dbReference>
<evidence type="ECO:0000313" key="7">
    <source>
        <dbReference type="Proteomes" id="UP000272025"/>
    </source>
</evidence>
<proteinExistence type="predicted"/>